<evidence type="ECO:0000256" key="5">
    <source>
        <dbReference type="ARBA" id="ARBA00023136"/>
    </source>
</evidence>
<dbReference type="OrthoDB" id="293407at2157"/>
<keyword evidence="3 6" id="KW-0812">Transmembrane</keyword>
<feature type="transmembrane region" description="Helical" evidence="6">
    <location>
        <begin position="46"/>
        <end position="67"/>
    </location>
</feature>
<dbReference type="Pfam" id="PF09335">
    <property type="entry name" value="VTT_dom"/>
    <property type="match status" value="1"/>
</dbReference>
<keyword evidence="2" id="KW-1003">Cell membrane</keyword>
<comment type="subcellular location">
    <subcellularLocation>
        <location evidence="1">Cell membrane</location>
        <topology evidence="1">Multi-pass membrane protein</topology>
    </subcellularLocation>
</comment>
<reference evidence="8 9" key="1">
    <citation type="journal article" date="2014" name="PLoS Genet.">
        <title>Phylogenetically driven sequencing of extremely halophilic archaea reveals strategies for static and dynamic osmo-response.</title>
        <authorList>
            <person name="Becker E.A."/>
            <person name="Seitzer P.M."/>
            <person name="Tritt A."/>
            <person name="Larsen D."/>
            <person name="Krusor M."/>
            <person name="Yao A.I."/>
            <person name="Wu D."/>
            <person name="Madern D."/>
            <person name="Eisen J.A."/>
            <person name="Darling A.E."/>
            <person name="Facciotti M.T."/>
        </authorList>
    </citation>
    <scope>NUCLEOTIDE SEQUENCE [LARGE SCALE GENOMIC DNA]</scope>
    <source>
        <strain evidence="8 9">DSM 18795</strain>
    </source>
</reference>
<feature type="transmembrane region" description="Helical" evidence="6">
    <location>
        <begin position="197"/>
        <end position="216"/>
    </location>
</feature>
<dbReference type="RefSeq" id="WP_008419506.1">
    <property type="nucleotide sequence ID" value="NZ_AOIA01000017.1"/>
</dbReference>
<evidence type="ECO:0000256" key="2">
    <source>
        <dbReference type="ARBA" id="ARBA00022475"/>
    </source>
</evidence>
<keyword evidence="9" id="KW-1185">Reference proteome</keyword>
<feature type="domain" description="VTT" evidence="7">
    <location>
        <begin position="60"/>
        <end position="183"/>
    </location>
</feature>
<sequence>MSTPPSRALAAVAIFGAVVGFGLFVSPSRIVAVVESSTADPVRFGVLVAGLYLLRPALALPTTPLAVVVGHGYGVPLGVPIALAGATATAVPVFLIARRVLSGARGAPAGRLEGFLERARGTVGRYYDVAGPIRGVVASRFAPIPSDVATCAAAVSGVSLGQLLVGTAVGELPWTVAGVAVGASTATVAAGGDGPGLSLAFGCALAAALLVGGPLYRRLSESRVVGGADA</sequence>
<evidence type="ECO:0000256" key="4">
    <source>
        <dbReference type="ARBA" id="ARBA00022989"/>
    </source>
</evidence>
<proteinExistence type="predicted"/>
<feature type="transmembrane region" description="Helical" evidence="6">
    <location>
        <begin position="6"/>
        <end position="25"/>
    </location>
</feature>
<evidence type="ECO:0000256" key="6">
    <source>
        <dbReference type="SAM" id="Phobius"/>
    </source>
</evidence>
<dbReference type="STRING" id="1227498.C492_00559"/>
<evidence type="ECO:0000313" key="9">
    <source>
        <dbReference type="Proteomes" id="UP000011531"/>
    </source>
</evidence>
<dbReference type="GO" id="GO:0005886">
    <property type="term" value="C:plasma membrane"/>
    <property type="evidence" value="ECO:0007669"/>
    <property type="project" value="UniProtKB-SubCell"/>
</dbReference>
<dbReference type="EMBL" id="AOIA01000017">
    <property type="protein sequence ID" value="ELY66370.1"/>
    <property type="molecule type" value="Genomic_DNA"/>
</dbReference>
<evidence type="ECO:0000256" key="3">
    <source>
        <dbReference type="ARBA" id="ARBA00022692"/>
    </source>
</evidence>
<dbReference type="PANTHER" id="PTHR12677:SF59">
    <property type="entry name" value="GOLGI APPARATUS MEMBRANE PROTEIN TVP38-RELATED"/>
    <property type="match status" value="1"/>
</dbReference>
<evidence type="ECO:0000256" key="1">
    <source>
        <dbReference type="ARBA" id="ARBA00004651"/>
    </source>
</evidence>
<dbReference type="PATRIC" id="fig|1227498.3.peg.95"/>
<keyword evidence="5 6" id="KW-0472">Membrane</keyword>
<name>L9XX65_9EURY</name>
<feature type="transmembrane region" description="Helical" evidence="6">
    <location>
        <begin position="73"/>
        <end position="97"/>
    </location>
</feature>
<gene>
    <name evidence="8" type="ORF">C492_00559</name>
</gene>
<dbReference type="AlphaFoldDB" id="L9XX65"/>
<organism evidence="8 9">
    <name type="scientific">Natronococcus jeotgali DSM 18795</name>
    <dbReference type="NCBI Taxonomy" id="1227498"/>
    <lineage>
        <taxon>Archaea</taxon>
        <taxon>Methanobacteriati</taxon>
        <taxon>Methanobacteriota</taxon>
        <taxon>Stenosarchaea group</taxon>
        <taxon>Halobacteria</taxon>
        <taxon>Halobacteriales</taxon>
        <taxon>Natrialbaceae</taxon>
        <taxon>Natronococcus</taxon>
    </lineage>
</organism>
<protein>
    <recommendedName>
        <fullName evidence="7">VTT domain-containing protein</fullName>
    </recommendedName>
</protein>
<dbReference type="PANTHER" id="PTHR12677">
    <property type="entry name" value="GOLGI APPARATUS MEMBRANE PROTEIN TVP38-RELATED"/>
    <property type="match status" value="1"/>
</dbReference>
<evidence type="ECO:0000259" key="7">
    <source>
        <dbReference type="Pfam" id="PF09335"/>
    </source>
</evidence>
<keyword evidence="4 6" id="KW-1133">Transmembrane helix</keyword>
<dbReference type="InterPro" id="IPR032816">
    <property type="entry name" value="VTT_dom"/>
</dbReference>
<evidence type="ECO:0000313" key="8">
    <source>
        <dbReference type="EMBL" id="ELY66370.1"/>
    </source>
</evidence>
<comment type="caution">
    <text evidence="8">The sequence shown here is derived from an EMBL/GenBank/DDBJ whole genome shotgun (WGS) entry which is preliminary data.</text>
</comment>
<dbReference type="InterPro" id="IPR015414">
    <property type="entry name" value="TMEM64"/>
</dbReference>
<dbReference type="Proteomes" id="UP000011531">
    <property type="component" value="Unassembled WGS sequence"/>
</dbReference>
<accession>L9XX65</accession>